<dbReference type="AlphaFoldDB" id="A0A9D4GSW4"/>
<organism evidence="2 3">
    <name type="scientific">Dreissena polymorpha</name>
    <name type="common">Zebra mussel</name>
    <name type="synonym">Mytilus polymorpha</name>
    <dbReference type="NCBI Taxonomy" id="45954"/>
    <lineage>
        <taxon>Eukaryota</taxon>
        <taxon>Metazoa</taxon>
        <taxon>Spiralia</taxon>
        <taxon>Lophotrochozoa</taxon>
        <taxon>Mollusca</taxon>
        <taxon>Bivalvia</taxon>
        <taxon>Autobranchia</taxon>
        <taxon>Heteroconchia</taxon>
        <taxon>Euheterodonta</taxon>
        <taxon>Imparidentia</taxon>
        <taxon>Neoheterodontei</taxon>
        <taxon>Myida</taxon>
        <taxon>Dreissenoidea</taxon>
        <taxon>Dreissenidae</taxon>
        <taxon>Dreissena</taxon>
    </lineage>
</organism>
<name>A0A9D4GSW4_DREPO</name>
<evidence type="ECO:0000256" key="1">
    <source>
        <dbReference type="SAM" id="MobiDB-lite"/>
    </source>
</evidence>
<feature type="compositionally biased region" description="Low complexity" evidence="1">
    <location>
        <begin position="19"/>
        <end position="29"/>
    </location>
</feature>
<reference evidence="2" key="2">
    <citation type="submission" date="2020-11" db="EMBL/GenBank/DDBJ databases">
        <authorList>
            <person name="McCartney M.A."/>
            <person name="Auch B."/>
            <person name="Kono T."/>
            <person name="Mallez S."/>
            <person name="Becker A."/>
            <person name="Gohl D.M."/>
            <person name="Silverstein K.A.T."/>
            <person name="Koren S."/>
            <person name="Bechman K.B."/>
            <person name="Herman A."/>
            <person name="Abrahante J.E."/>
            <person name="Garbe J."/>
        </authorList>
    </citation>
    <scope>NUCLEOTIDE SEQUENCE</scope>
    <source>
        <strain evidence="2">Duluth1</strain>
        <tissue evidence="2">Whole animal</tissue>
    </source>
</reference>
<protein>
    <submittedName>
        <fullName evidence="2">Uncharacterized protein</fullName>
    </submittedName>
</protein>
<feature type="region of interest" description="Disordered" evidence="1">
    <location>
        <begin position="1"/>
        <end position="29"/>
    </location>
</feature>
<dbReference type="EMBL" id="JAIWYP010000005">
    <property type="protein sequence ID" value="KAH3822475.1"/>
    <property type="molecule type" value="Genomic_DNA"/>
</dbReference>
<dbReference type="Proteomes" id="UP000828390">
    <property type="component" value="Unassembled WGS sequence"/>
</dbReference>
<proteinExistence type="predicted"/>
<evidence type="ECO:0000313" key="3">
    <source>
        <dbReference type="Proteomes" id="UP000828390"/>
    </source>
</evidence>
<keyword evidence="3" id="KW-1185">Reference proteome</keyword>
<sequence length="70" mass="7302">MGAVRCPPLGPPASSVHAGTSNTSITSGSTTRFEVCVSCSVTMETCRCSSTTSWTCSTRRACSDCRPHLS</sequence>
<reference evidence="2" key="1">
    <citation type="journal article" date="2019" name="bioRxiv">
        <title>The Genome of the Zebra Mussel, Dreissena polymorpha: A Resource for Invasive Species Research.</title>
        <authorList>
            <person name="McCartney M.A."/>
            <person name="Auch B."/>
            <person name="Kono T."/>
            <person name="Mallez S."/>
            <person name="Zhang Y."/>
            <person name="Obille A."/>
            <person name="Becker A."/>
            <person name="Abrahante J.E."/>
            <person name="Garbe J."/>
            <person name="Badalamenti J.P."/>
            <person name="Herman A."/>
            <person name="Mangelson H."/>
            <person name="Liachko I."/>
            <person name="Sullivan S."/>
            <person name="Sone E.D."/>
            <person name="Koren S."/>
            <person name="Silverstein K.A.T."/>
            <person name="Beckman K.B."/>
            <person name="Gohl D.M."/>
        </authorList>
    </citation>
    <scope>NUCLEOTIDE SEQUENCE</scope>
    <source>
        <strain evidence="2">Duluth1</strain>
        <tissue evidence="2">Whole animal</tissue>
    </source>
</reference>
<evidence type="ECO:0000313" key="2">
    <source>
        <dbReference type="EMBL" id="KAH3822475.1"/>
    </source>
</evidence>
<comment type="caution">
    <text evidence="2">The sequence shown here is derived from an EMBL/GenBank/DDBJ whole genome shotgun (WGS) entry which is preliminary data.</text>
</comment>
<gene>
    <name evidence="2" type="ORF">DPMN_124254</name>
</gene>
<accession>A0A9D4GSW4</accession>